<evidence type="ECO:0000256" key="1">
    <source>
        <dbReference type="SAM" id="MobiDB-lite"/>
    </source>
</evidence>
<organism evidence="2 3">
    <name type="scientific">Aldrovandia affinis</name>
    <dbReference type="NCBI Taxonomy" id="143900"/>
    <lineage>
        <taxon>Eukaryota</taxon>
        <taxon>Metazoa</taxon>
        <taxon>Chordata</taxon>
        <taxon>Craniata</taxon>
        <taxon>Vertebrata</taxon>
        <taxon>Euteleostomi</taxon>
        <taxon>Actinopterygii</taxon>
        <taxon>Neopterygii</taxon>
        <taxon>Teleostei</taxon>
        <taxon>Notacanthiformes</taxon>
        <taxon>Halosauridae</taxon>
        <taxon>Aldrovandia</taxon>
    </lineage>
</organism>
<dbReference type="EMBL" id="JAINUG010000338">
    <property type="protein sequence ID" value="KAJ8377842.1"/>
    <property type="molecule type" value="Genomic_DNA"/>
</dbReference>
<gene>
    <name evidence="2" type="ORF">AAFF_G00250740</name>
</gene>
<name>A0AAD7W3U2_9TELE</name>
<sequence length="195" mass="21092">MGWETASLRRGGRGMLEALGPWNCVYFHQEKKTDGVEEVTETQRPGSGPKPGSDNLPYPASRCHCPTEMHSSILAEKHVGRANLSAGQRRAERPGQAAVRRLPLPSCRRGRESNSWSLLSSAELATEDSQGAGARPGRWISASSLRRRHVEEADVRRLAAQLSPAPSSAHTLHPPATDTAPASSGLGIDRNARFD</sequence>
<comment type="caution">
    <text evidence="2">The sequence shown here is derived from an EMBL/GenBank/DDBJ whole genome shotgun (WGS) entry which is preliminary data.</text>
</comment>
<feature type="region of interest" description="Disordered" evidence="1">
    <location>
        <begin position="161"/>
        <end position="195"/>
    </location>
</feature>
<keyword evidence="3" id="KW-1185">Reference proteome</keyword>
<reference evidence="2" key="1">
    <citation type="journal article" date="2023" name="Science">
        <title>Genome structures resolve the early diversification of teleost fishes.</title>
        <authorList>
            <person name="Parey E."/>
            <person name="Louis A."/>
            <person name="Montfort J."/>
            <person name="Bouchez O."/>
            <person name="Roques C."/>
            <person name="Iampietro C."/>
            <person name="Lluch J."/>
            <person name="Castinel A."/>
            <person name="Donnadieu C."/>
            <person name="Desvignes T."/>
            <person name="Floi Bucao C."/>
            <person name="Jouanno E."/>
            <person name="Wen M."/>
            <person name="Mejri S."/>
            <person name="Dirks R."/>
            <person name="Jansen H."/>
            <person name="Henkel C."/>
            <person name="Chen W.J."/>
            <person name="Zahm M."/>
            <person name="Cabau C."/>
            <person name="Klopp C."/>
            <person name="Thompson A.W."/>
            <person name="Robinson-Rechavi M."/>
            <person name="Braasch I."/>
            <person name="Lecointre G."/>
            <person name="Bobe J."/>
            <person name="Postlethwait J.H."/>
            <person name="Berthelot C."/>
            <person name="Roest Crollius H."/>
            <person name="Guiguen Y."/>
        </authorList>
    </citation>
    <scope>NUCLEOTIDE SEQUENCE</scope>
    <source>
        <strain evidence="2">NC1722</strain>
    </source>
</reference>
<dbReference type="Proteomes" id="UP001221898">
    <property type="component" value="Unassembled WGS sequence"/>
</dbReference>
<accession>A0AAD7W3U2</accession>
<feature type="region of interest" description="Disordered" evidence="1">
    <location>
        <begin position="34"/>
        <end position="58"/>
    </location>
</feature>
<proteinExistence type="predicted"/>
<protein>
    <submittedName>
        <fullName evidence="2">Uncharacterized protein</fullName>
    </submittedName>
</protein>
<evidence type="ECO:0000313" key="3">
    <source>
        <dbReference type="Proteomes" id="UP001221898"/>
    </source>
</evidence>
<dbReference type="AlphaFoldDB" id="A0AAD7W3U2"/>
<evidence type="ECO:0000313" key="2">
    <source>
        <dbReference type="EMBL" id="KAJ8377842.1"/>
    </source>
</evidence>